<dbReference type="PANTHER" id="PTHR39176:SF1">
    <property type="entry name" value="PERIPLASMIC PROTEIN"/>
    <property type="match status" value="1"/>
</dbReference>
<evidence type="ECO:0000256" key="1">
    <source>
        <dbReference type="SAM" id="SignalP"/>
    </source>
</evidence>
<evidence type="ECO:0000313" key="4">
    <source>
        <dbReference type="Proteomes" id="UP001597116"/>
    </source>
</evidence>
<dbReference type="PANTHER" id="PTHR39176">
    <property type="entry name" value="PERIPLASMIC PROTEIN-RELATED"/>
    <property type="match status" value="1"/>
</dbReference>
<organism evidence="3 4">
    <name type="scientific">Larkinella insperata</name>
    <dbReference type="NCBI Taxonomy" id="332158"/>
    <lineage>
        <taxon>Bacteria</taxon>
        <taxon>Pseudomonadati</taxon>
        <taxon>Bacteroidota</taxon>
        <taxon>Cytophagia</taxon>
        <taxon>Cytophagales</taxon>
        <taxon>Spirosomataceae</taxon>
        <taxon>Larkinella</taxon>
    </lineage>
</organism>
<feature type="signal peptide" evidence="1">
    <location>
        <begin position="1"/>
        <end position="20"/>
    </location>
</feature>
<feature type="domain" description="Lysozyme inhibitor LprI-like N-terminal" evidence="2">
    <location>
        <begin position="44"/>
        <end position="133"/>
    </location>
</feature>
<comment type="caution">
    <text evidence="3">The sequence shown here is derived from an EMBL/GenBank/DDBJ whole genome shotgun (WGS) entry which is preliminary data.</text>
</comment>
<keyword evidence="1" id="KW-0732">Signal</keyword>
<dbReference type="Pfam" id="PF07007">
    <property type="entry name" value="LprI"/>
    <property type="match status" value="1"/>
</dbReference>
<evidence type="ECO:0000259" key="2">
    <source>
        <dbReference type="Pfam" id="PF07007"/>
    </source>
</evidence>
<dbReference type="EMBL" id="JBHTLP010000023">
    <property type="protein sequence ID" value="MFD1144905.1"/>
    <property type="molecule type" value="Genomic_DNA"/>
</dbReference>
<dbReference type="Gene3D" id="1.20.1270.180">
    <property type="match status" value="1"/>
</dbReference>
<dbReference type="Proteomes" id="UP001597116">
    <property type="component" value="Unassembled WGS sequence"/>
</dbReference>
<dbReference type="InterPro" id="IPR009739">
    <property type="entry name" value="LprI-like_N"/>
</dbReference>
<keyword evidence="4" id="KW-1185">Reference proteome</keyword>
<feature type="chain" id="PRO_5046400725" evidence="1">
    <location>
        <begin position="21"/>
        <end position="144"/>
    </location>
</feature>
<gene>
    <name evidence="3" type="ORF">ACFQ4C_27495</name>
</gene>
<reference evidence="4" key="1">
    <citation type="journal article" date="2019" name="Int. J. Syst. Evol. Microbiol.">
        <title>The Global Catalogue of Microorganisms (GCM) 10K type strain sequencing project: providing services to taxonomists for standard genome sequencing and annotation.</title>
        <authorList>
            <consortium name="The Broad Institute Genomics Platform"/>
            <consortium name="The Broad Institute Genome Sequencing Center for Infectious Disease"/>
            <person name="Wu L."/>
            <person name="Ma J."/>
        </authorList>
    </citation>
    <scope>NUCLEOTIDE SEQUENCE [LARGE SCALE GENOMIC DNA]</scope>
    <source>
        <strain evidence="4">CCUG 55608</strain>
    </source>
</reference>
<name>A0ABW3QNW0_9BACT</name>
<dbReference type="RefSeq" id="WP_265993970.1">
    <property type="nucleotide sequence ID" value="NZ_CP110973.1"/>
</dbReference>
<evidence type="ECO:0000313" key="3">
    <source>
        <dbReference type="EMBL" id="MFD1144905.1"/>
    </source>
</evidence>
<protein>
    <submittedName>
        <fullName evidence="3">Lysozyme inhibitor LprI family protein</fullName>
    </submittedName>
</protein>
<accession>A0ABW3QNW0</accession>
<proteinExistence type="predicted"/>
<sequence length="144" mass="16498">MRTKHIGTVVGCLMTISAWAQQPGVPTPTRRNDDHPPEVFTNCDSAQTQTELNLCAQMRFQKADQELNAIYKQLLELLPKDDKMMVVEAQRQWLAYRDAHCKIYEKMYAGGSMLSMVLANCKEAATLNRINELKELIAERKLRQ</sequence>